<evidence type="ECO:0000256" key="1">
    <source>
        <dbReference type="ARBA" id="ARBA00004604"/>
    </source>
</evidence>
<feature type="compositionally biased region" description="Basic residues" evidence="7">
    <location>
        <begin position="234"/>
        <end position="243"/>
    </location>
</feature>
<evidence type="ECO:0000256" key="5">
    <source>
        <dbReference type="ARBA" id="ARBA00023242"/>
    </source>
</evidence>
<keyword evidence="9" id="KW-1185">Reference proteome</keyword>
<evidence type="ECO:0000256" key="2">
    <source>
        <dbReference type="ARBA" id="ARBA00009418"/>
    </source>
</evidence>
<keyword evidence="3 6" id="KW-0690">Ribosome biogenesis</keyword>
<accession>A0AAW1P673</accession>
<dbReference type="EMBL" id="JALJOQ010000044">
    <property type="protein sequence ID" value="KAK9805361.1"/>
    <property type="molecule type" value="Genomic_DNA"/>
</dbReference>
<name>A0AAW1P673_9CHLO</name>
<sequence>MFARAQEQPTLAMLAEQQEVKTAVGRKRARTAEEPSELPSRPTAKATRVPEGEAAAAQPPQDGKPSAKSKHRPAEASSKRPVKRLREVVEGTSSTHRDPRFDTMLGSFSDDKFKKRYSFLYDENLPDEQQELRKSLKKVKGAETQQSLKQQLKDVQRQIAEEQRRRASEKTAAEQKGQEREAVKAGKRPYFLKASERKRQALVQRFHELKSSGRLEKVMDKRRKKVAAKDHRLVPRGRRTAPT</sequence>
<organism evidence="8 9">
    <name type="scientific">Symbiochloris irregularis</name>
    <dbReference type="NCBI Taxonomy" id="706552"/>
    <lineage>
        <taxon>Eukaryota</taxon>
        <taxon>Viridiplantae</taxon>
        <taxon>Chlorophyta</taxon>
        <taxon>core chlorophytes</taxon>
        <taxon>Trebouxiophyceae</taxon>
        <taxon>Trebouxiales</taxon>
        <taxon>Trebouxiaceae</taxon>
        <taxon>Symbiochloris</taxon>
    </lineage>
</organism>
<comment type="similarity">
    <text evidence="2 6">Belongs to the RRP36 family.</text>
</comment>
<evidence type="ECO:0000256" key="4">
    <source>
        <dbReference type="ARBA" id="ARBA00022552"/>
    </source>
</evidence>
<evidence type="ECO:0000256" key="3">
    <source>
        <dbReference type="ARBA" id="ARBA00022517"/>
    </source>
</evidence>
<keyword evidence="4 6" id="KW-0698">rRNA processing</keyword>
<proteinExistence type="inferred from homology"/>
<keyword evidence="6" id="KW-0687">Ribonucleoprotein</keyword>
<dbReference type="InterPro" id="IPR009292">
    <property type="entry name" value="RRP36"/>
</dbReference>
<feature type="region of interest" description="Disordered" evidence="7">
    <location>
        <begin position="1"/>
        <end position="107"/>
    </location>
</feature>
<dbReference type="Pfam" id="PF06102">
    <property type="entry name" value="RRP36"/>
    <property type="match status" value="1"/>
</dbReference>
<evidence type="ECO:0000256" key="6">
    <source>
        <dbReference type="RuleBase" id="RU368027"/>
    </source>
</evidence>
<feature type="compositionally biased region" description="Basic and acidic residues" evidence="7">
    <location>
        <begin position="72"/>
        <end position="101"/>
    </location>
</feature>
<dbReference type="PANTHER" id="PTHR21738:SF0">
    <property type="entry name" value="RIBOSOMAL RNA PROCESSING PROTEIN 36 HOMOLOG"/>
    <property type="match status" value="1"/>
</dbReference>
<dbReference type="PANTHER" id="PTHR21738">
    <property type="entry name" value="RIBOSOMAL RNA PROCESSING PROTEIN 36 HOMOLOG"/>
    <property type="match status" value="1"/>
</dbReference>
<comment type="subunit">
    <text evidence="6">Associates with 90S and pre-40S pre-ribosomal particles.</text>
</comment>
<dbReference type="GO" id="GO:0000462">
    <property type="term" value="P:maturation of SSU-rRNA from tricistronic rRNA transcript (SSU-rRNA, 5.8S rRNA, LSU-rRNA)"/>
    <property type="evidence" value="ECO:0007669"/>
    <property type="project" value="TreeGrafter"/>
</dbReference>
<feature type="region of interest" description="Disordered" evidence="7">
    <location>
        <begin position="124"/>
        <end position="186"/>
    </location>
</feature>
<comment type="subcellular location">
    <subcellularLocation>
        <location evidence="1 6">Nucleus</location>
        <location evidence="1 6">Nucleolus</location>
    </subcellularLocation>
</comment>
<feature type="region of interest" description="Disordered" evidence="7">
    <location>
        <begin position="219"/>
        <end position="243"/>
    </location>
</feature>
<dbReference type="GO" id="GO:0005730">
    <property type="term" value="C:nucleolus"/>
    <property type="evidence" value="ECO:0007669"/>
    <property type="project" value="UniProtKB-SubCell"/>
</dbReference>
<dbReference type="Proteomes" id="UP001465755">
    <property type="component" value="Unassembled WGS sequence"/>
</dbReference>
<feature type="compositionally biased region" description="Basic and acidic residues" evidence="7">
    <location>
        <begin position="151"/>
        <end position="184"/>
    </location>
</feature>
<dbReference type="AlphaFoldDB" id="A0AAW1P673"/>
<dbReference type="GO" id="GO:0030686">
    <property type="term" value="C:90S preribosome"/>
    <property type="evidence" value="ECO:0007669"/>
    <property type="project" value="TreeGrafter"/>
</dbReference>
<gene>
    <name evidence="8" type="ORF">WJX73_006577</name>
</gene>
<reference evidence="8 9" key="1">
    <citation type="journal article" date="2024" name="Nat. Commun.">
        <title>Phylogenomics reveals the evolutionary origins of lichenization in chlorophyte algae.</title>
        <authorList>
            <person name="Puginier C."/>
            <person name="Libourel C."/>
            <person name="Otte J."/>
            <person name="Skaloud P."/>
            <person name="Haon M."/>
            <person name="Grisel S."/>
            <person name="Petersen M."/>
            <person name="Berrin J.G."/>
            <person name="Delaux P.M."/>
            <person name="Dal Grande F."/>
            <person name="Keller J."/>
        </authorList>
    </citation>
    <scope>NUCLEOTIDE SEQUENCE [LARGE SCALE GENOMIC DNA]</scope>
    <source>
        <strain evidence="8 9">SAG 2036</strain>
    </source>
</reference>
<keyword evidence="5 6" id="KW-0539">Nucleus</keyword>
<protein>
    <recommendedName>
        <fullName evidence="6">rRNA biogenesis protein RRP36</fullName>
    </recommendedName>
</protein>
<evidence type="ECO:0000256" key="7">
    <source>
        <dbReference type="SAM" id="MobiDB-lite"/>
    </source>
</evidence>
<evidence type="ECO:0000313" key="9">
    <source>
        <dbReference type="Proteomes" id="UP001465755"/>
    </source>
</evidence>
<comment type="caution">
    <text evidence="8">The sequence shown here is derived from an EMBL/GenBank/DDBJ whole genome shotgun (WGS) entry which is preliminary data.</text>
</comment>
<evidence type="ECO:0000313" key="8">
    <source>
        <dbReference type="EMBL" id="KAK9805361.1"/>
    </source>
</evidence>
<comment type="function">
    <text evidence="6">Component of the 90S pre-ribosome involved in the maturation of rRNAs. Required for early cleavages of the pre-RNAs in the 40S ribosomal subunit maturation pathway.</text>
</comment>